<feature type="signal peptide" evidence="1">
    <location>
        <begin position="1"/>
        <end position="21"/>
    </location>
</feature>
<proteinExistence type="predicted"/>
<evidence type="ECO:0000313" key="3">
    <source>
        <dbReference type="Proteomes" id="UP001374803"/>
    </source>
</evidence>
<evidence type="ECO:0008006" key="4">
    <source>
        <dbReference type="Google" id="ProtNLM"/>
    </source>
</evidence>
<feature type="chain" id="PRO_5046095940" description="Superoxide dismutase" evidence="1">
    <location>
        <begin position="22"/>
        <end position="324"/>
    </location>
</feature>
<dbReference type="RefSeq" id="WP_394835800.1">
    <property type="nucleotide sequence ID" value="NZ_CP089929.1"/>
</dbReference>
<protein>
    <recommendedName>
        <fullName evidence="4">Superoxide dismutase</fullName>
    </recommendedName>
</protein>
<dbReference type="EMBL" id="CP089983">
    <property type="protein sequence ID" value="WXB06148.1"/>
    <property type="molecule type" value="Genomic_DNA"/>
</dbReference>
<evidence type="ECO:0000313" key="2">
    <source>
        <dbReference type="EMBL" id="WXB06148.1"/>
    </source>
</evidence>
<accession>A0ABZ2L884</accession>
<evidence type="ECO:0000256" key="1">
    <source>
        <dbReference type="SAM" id="SignalP"/>
    </source>
</evidence>
<dbReference type="Gene3D" id="2.120.10.30">
    <property type="entry name" value="TolB, C-terminal domain"/>
    <property type="match status" value="1"/>
</dbReference>
<dbReference type="SUPFAM" id="SSF63829">
    <property type="entry name" value="Calcium-dependent phosphotriesterase"/>
    <property type="match status" value="1"/>
</dbReference>
<dbReference type="InterPro" id="IPR011042">
    <property type="entry name" value="6-blade_b-propeller_TolB-like"/>
</dbReference>
<dbReference type="PANTHER" id="PTHR47572">
    <property type="entry name" value="LIPOPROTEIN-RELATED"/>
    <property type="match status" value="1"/>
</dbReference>
<keyword evidence="3" id="KW-1185">Reference proteome</keyword>
<dbReference type="InterPro" id="IPR051262">
    <property type="entry name" value="SMP-30/CGR1_Lactonase"/>
</dbReference>
<dbReference type="PROSITE" id="PS51257">
    <property type="entry name" value="PROKAR_LIPOPROTEIN"/>
    <property type="match status" value="1"/>
</dbReference>
<name>A0ABZ2L884_9BACT</name>
<reference evidence="2" key="1">
    <citation type="submission" date="2021-12" db="EMBL/GenBank/DDBJ databases">
        <title>Discovery of the Pendulisporaceae a myxobacterial family with distinct sporulation behavior and unique specialized metabolism.</title>
        <authorList>
            <person name="Garcia R."/>
            <person name="Popoff A."/>
            <person name="Bader C.D."/>
            <person name="Loehr J."/>
            <person name="Walesch S."/>
            <person name="Walt C."/>
            <person name="Boldt J."/>
            <person name="Bunk B."/>
            <person name="Haeckl F.J.F.P.J."/>
            <person name="Gunesch A.P."/>
            <person name="Birkelbach J."/>
            <person name="Nuebel U."/>
            <person name="Pietschmann T."/>
            <person name="Bach T."/>
            <person name="Mueller R."/>
        </authorList>
    </citation>
    <scope>NUCLEOTIDE SEQUENCE</scope>
    <source>
        <strain evidence="2">MSr11367</strain>
    </source>
</reference>
<sequence length="324" mass="34184">MNIHRSFGPIAMLSLFAVVGAACRSATDSNEPGADSAADDISRWPTSFSLPNGFQPEGIAIGATPVAYFGSLADGSIYRVNLRTGEGSVLGAGPGTPSVGLKVDARQRLFVAGGPSGSARVLDANNGQLLRSYQFATEKTFVNDVFLTQDAAWFTDSLTPVLYKVPLGAQGDLAAEGDVVRVPFTGDLVYTEGYNVNGISTSPDGRSLIVVTTNTGKLYRVDPQSGASRAIDVGDVPLTFGDGLLREGRTLYVVRNQSTPAEIVAIELTDDASSGKVVQHLTDSRFDVPPTVASFGRRLYLPNARFTTTPTPTTTYNAVAIDKP</sequence>
<gene>
    <name evidence="2" type="ORF">LVJ94_02580</name>
</gene>
<dbReference type="PANTHER" id="PTHR47572:SF4">
    <property type="entry name" value="LACTONASE DRP35"/>
    <property type="match status" value="1"/>
</dbReference>
<keyword evidence="1" id="KW-0732">Signal</keyword>
<organism evidence="2 3">
    <name type="scientific">Pendulispora rubella</name>
    <dbReference type="NCBI Taxonomy" id="2741070"/>
    <lineage>
        <taxon>Bacteria</taxon>
        <taxon>Pseudomonadati</taxon>
        <taxon>Myxococcota</taxon>
        <taxon>Myxococcia</taxon>
        <taxon>Myxococcales</taxon>
        <taxon>Sorangiineae</taxon>
        <taxon>Pendulisporaceae</taxon>
        <taxon>Pendulispora</taxon>
    </lineage>
</organism>
<dbReference type="Proteomes" id="UP001374803">
    <property type="component" value="Chromosome"/>
</dbReference>